<keyword evidence="5 9" id="KW-0560">Oxidoreductase</keyword>
<gene>
    <name evidence="10" type="ORF">A1O9_06491</name>
</gene>
<dbReference type="GO" id="GO:0005506">
    <property type="term" value="F:iron ion binding"/>
    <property type="evidence" value="ECO:0007669"/>
    <property type="project" value="InterPro"/>
</dbReference>
<dbReference type="RefSeq" id="XP_013261155.1">
    <property type="nucleotide sequence ID" value="XM_013405701.1"/>
</dbReference>
<keyword evidence="3 8" id="KW-0349">Heme</keyword>
<keyword evidence="11" id="KW-1185">Reference proteome</keyword>
<evidence type="ECO:0000256" key="2">
    <source>
        <dbReference type="ARBA" id="ARBA00010617"/>
    </source>
</evidence>
<dbReference type="PRINTS" id="PR00463">
    <property type="entry name" value="EP450I"/>
</dbReference>
<evidence type="ECO:0000256" key="4">
    <source>
        <dbReference type="ARBA" id="ARBA00022723"/>
    </source>
</evidence>
<evidence type="ECO:0000256" key="8">
    <source>
        <dbReference type="PIRSR" id="PIRSR602401-1"/>
    </source>
</evidence>
<evidence type="ECO:0000256" key="1">
    <source>
        <dbReference type="ARBA" id="ARBA00001971"/>
    </source>
</evidence>
<dbReference type="InterPro" id="IPR001128">
    <property type="entry name" value="Cyt_P450"/>
</dbReference>
<dbReference type="InterPro" id="IPR002401">
    <property type="entry name" value="Cyt_P450_E_grp-I"/>
</dbReference>
<dbReference type="PANTHER" id="PTHR24305:SF157">
    <property type="entry name" value="N-ACETYLTRYPTOPHAN 6-HYDROXYLASE IVOC-RELATED"/>
    <property type="match status" value="1"/>
</dbReference>
<dbReference type="SUPFAM" id="SSF48264">
    <property type="entry name" value="Cytochrome P450"/>
    <property type="match status" value="1"/>
</dbReference>
<dbReference type="Pfam" id="PF00067">
    <property type="entry name" value="p450"/>
    <property type="match status" value="1"/>
</dbReference>
<reference evidence="10 11" key="1">
    <citation type="submission" date="2013-03" db="EMBL/GenBank/DDBJ databases">
        <title>The Genome Sequence of Exophiala aquamarina CBS 119918.</title>
        <authorList>
            <consortium name="The Broad Institute Genomics Platform"/>
            <person name="Cuomo C."/>
            <person name="de Hoog S."/>
            <person name="Gorbushina A."/>
            <person name="Walker B."/>
            <person name="Young S.K."/>
            <person name="Zeng Q."/>
            <person name="Gargeya S."/>
            <person name="Fitzgerald M."/>
            <person name="Haas B."/>
            <person name="Abouelleil A."/>
            <person name="Allen A.W."/>
            <person name="Alvarado L."/>
            <person name="Arachchi H.M."/>
            <person name="Berlin A.M."/>
            <person name="Chapman S.B."/>
            <person name="Gainer-Dewar J."/>
            <person name="Goldberg J."/>
            <person name="Griggs A."/>
            <person name="Gujja S."/>
            <person name="Hansen M."/>
            <person name="Howarth C."/>
            <person name="Imamovic A."/>
            <person name="Ireland A."/>
            <person name="Larimer J."/>
            <person name="McCowan C."/>
            <person name="Murphy C."/>
            <person name="Pearson M."/>
            <person name="Poon T.W."/>
            <person name="Priest M."/>
            <person name="Roberts A."/>
            <person name="Saif S."/>
            <person name="Shea T."/>
            <person name="Sisk P."/>
            <person name="Sykes S."/>
            <person name="Wortman J."/>
            <person name="Nusbaum C."/>
            <person name="Birren B."/>
        </authorList>
    </citation>
    <scope>NUCLEOTIDE SEQUENCE [LARGE SCALE GENOMIC DNA]</scope>
    <source>
        <strain evidence="10 11">CBS 119918</strain>
    </source>
</reference>
<feature type="binding site" description="axial binding residue" evidence="8">
    <location>
        <position position="95"/>
    </location>
    <ligand>
        <name>heme</name>
        <dbReference type="ChEBI" id="CHEBI:30413"/>
    </ligand>
    <ligandPart>
        <name>Fe</name>
        <dbReference type="ChEBI" id="CHEBI:18248"/>
    </ligandPart>
</feature>
<evidence type="ECO:0000256" key="5">
    <source>
        <dbReference type="ARBA" id="ARBA00023002"/>
    </source>
</evidence>
<sequence>MAPLRITLNTESDTNDRLSVGAYSRLPRVIPKPMVYGEHLIPAGTAVGMSALFIERREGVFSDPDDFIPERWLDHSEATRLEPYLLTFGKGSRDCIGRQLAYAELYSVTATIFRRFGENLELFETTQDDIEGAHDYFAGMVKWGDGRQGLQVAFAK</sequence>
<dbReference type="GeneID" id="25281408"/>
<evidence type="ECO:0008006" key="12">
    <source>
        <dbReference type="Google" id="ProtNLM"/>
    </source>
</evidence>
<evidence type="ECO:0000313" key="11">
    <source>
        <dbReference type="Proteomes" id="UP000027920"/>
    </source>
</evidence>
<dbReference type="HOGENOM" id="CLU_1686575_0_0_1"/>
<name>A0A072PSR2_9EURO</name>
<dbReference type="InterPro" id="IPR050121">
    <property type="entry name" value="Cytochrome_P450_monoxygenase"/>
</dbReference>
<protein>
    <recommendedName>
        <fullName evidence="12">Cytochrome P450 oxidoreductase</fullName>
    </recommendedName>
</protein>
<comment type="cofactor">
    <cofactor evidence="1 8">
        <name>heme</name>
        <dbReference type="ChEBI" id="CHEBI:30413"/>
    </cofactor>
</comment>
<dbReference type="Gene3D" id="1.10.630.10">
    <property type="entry name" value="Cytochrome P450"/>
    <property type="match status" value="1"/>
</dbReference>
<comment type="caution">
    <text evidence="10">The sequence shown here is derived from an EMBL/GenBank/DDBJ whole genome shotgun (WGS) entry which is preliminary data.</text>
</comment>
<dbReference type="OrthoDB" id="3945418at2759"/>
<keyword evidence="6 8" id="KW-0408">Iron</keyword>
<evidence type="ECO:0000256" key="9">
    <source>
        <dbReference type="RuleBase" id="RU000461"/>
    </source>
</evidence>
<organism evidence="10 11">
    <name type="scientific">Exophiala aquamarina CBS 119918</name>
    <dbReference type="NCBI Taxonomy" id="1182545"/>
    <lineage>
        <taxon>Eukaryota</taxon>
        <taxon>Fungi</taxon>
        <taxon>Dikarya</taxon>
        <taxon>Ascomycota</taxon>
        <taxon>Pezizomycotina</taxon>
        <taxon>Eurotiomycetes</taxon>
        <taxon>Chaetothyriomycetidae</taxon>
        <taxon>Chaetothyriales</taxon>
        <taxon>Herpotrichiellaceae</taxon>
        <taxon>Exophiala</taxon>
    </lineage>
</organism>
<dbReference type="PROSITE" id="PS00086">
    <property type="entry name" value="CYTOCHROME_P450"/>
    <property type="match status" value="1"/>
</dbReference>
<evidence type="ECO:0000256" key="6">
    <source>
        <dbReference type="ARBA" id="ARBA00023004"/>
    </source>
</evidence>
<dbReference type="VEuPathDB" id="FungiDB:A1O9_06491"/>
<dbReference type="STRING" id="1182545.A0A072PSR2"/>
<dbReference type="AlphaFoldDB" id="A0A072PSR2"/>
<dbReference type="PANTHER" id="PTHR24305">
    <property type="entry name" value="CYTOCHROME P450"/>
    <property type="match status" value="1"/>
</dbReference>
<evidence type="ECO:0000256" key="3">
    <source>
        <dbReference type="ARBA" id="ARBA00022617"/>
    </source>
</evidence>
<keyword evidence="7 9" id="KW-0503">Monooxygenase</keyword>
<dbReference type="GO" id="GO:0020037">
    <property type="term" value="F:heme binding"/>
    <property type="evidence" value="ECO:0007669"/>
    <property type="project" value="InterPro"/>
</dbReference>
<dbReference type="GO" id="GO:0016705">
    <property type="term" value="F:oxidoreductase activity, acting on paired donors, with incorporation or reduction of molecular oxygen"/>
    <property type="evidence" value="ECO:0007669"/>
    <property type="project" value="InterPro"/>
</dbReference>
<dbReference type="GO" id="GO:0004497">
    <property type="term" value="F:monooxygenase activity"/>
    <property type="evidence" value="ECO:0007669"/>
    <property type="project" value="UniProtKB-KW"/>
</dbReference>
<dbReference type="InterPro" id="IPR017972">
    <property type="entry name" value="Cyt_P450_CS"/>
</dbReference>
<keyword evidence="4 8" id="KW-0479">Metal-binding</keyword>
<dbReference type="Proteomes" id="UP000027920">
    <property type="component" value="Unassembled WGS sequence"/>
</dbReference>
<comment type="similarity">
    <text evidence="2 9">Belongs to the cytochrome P450 family.</text>
</comment>
<evidence type="ECO:0000313" key="10">
    <source>
        <dbReference type="EMBL" id="KEF58565.1"/>
    </source>
</evidence>
<evidence type="ECO:0000256" key="7">
    <source>
        <dbReference type="ARBA" id="ARBA00023033"/>
    </source>
</evidence>
<dbReference type="InterPro" id="IPR036396">
    <property type="entry name" value="Cyt_P450_sf"/>
</dbReference>
<accession>A0A072PSR2</accession>
<dbReference type="EMBL" id="AMGV01000004">
    <property type="protein sequence ID" value="KEF58565.1"/>
    <property type="molecule type" value="Genomic_DNA"/>
</dbReference>
<proteinExistence type="inferred from homology"/>